<dbReference type="Pfam" id="PF08388">
    <property type="entry name" value="GIIM"/>
    <property type="match status" value="1"/>
</dbReference>
<name>A0A329B492_9BURK</name>
<protein>
    <submittedName>
        <fullName evidence="2">Group II intron maturase</fullName>
    </submittedName>
</protein>
<accession>A0A329B492</accession>
<dbReference type="EMBL" id="QLTK01000061">
    <property type="protein sequence ID" value="RAS15458.1"/>
    <property type="molecule type" value="Genomic_DNA"/>
</dbReference>
<reference evidence="2 3" key="1">
    <citation type="submission" date="2018-06" db="EMBL/GenBank/DDBJ databases">
        <title>Genomic Encyclopedia of Type Strains, Phase III (KMG-III): the genomes of soil and plant-associated and newly described type strains.</title>
        <authorList>
            <person name="Whitman W."/>
        </authorList>
    </citation>
    <scope>NUCLEOTIDE SEQUENCE [LARGE SCALE GENOMIC DNA]</scope>
    <source>
        <strain evidence="2 3">LMG 23644</strain>
    </source>
</reference>
<dbReference type="RefSeq" id="WP_276330802.1">
    <property type="nucleotide sequence ID" value="NZ_QLTK01000061.1"/>
</dbReference>
<comment type="caution">
    <text evidence="2">The sequence shown here is derived from an EMBL/GenBank/DDBJ whole genome shotgun (WGS) entry which is preliminary data.</text>
</comment>
<proteinExistence type="predicted"/>
<evidence type="ECO:0000259" key="1">
    <source>
        <dbReference type="Pfam" id="PF08388"/>
    </source>
</evidence>
<feature type="domain" description="Group II intron maturase-specific" evidence="1">
    <location>
        <begin position="31"/>
        <end position="76"/>
    </location>
</feature>
<feature type="non-terminal residue" evidence="2">
    <location>
        <position position="1"/>
    </location>
</feature>
<dbReference type="Proteomes" id="UP000248918">
    <property type="component" value="Unassembled WGS sequence"/>
</dbReference>
<gene>
    <name evidence="2" type="ORF">BX591_1611</name>
</gene>
<evidence type="ECO:0000313" key="2">
    <source>
        <dbReference type="EMBL" id="RAS15458.1"/>
    </source>
</evidence>
<evidence type="ECO:0000313" key="3">
    <source>
        <dbReference type="Proteomes" id="UP000248918"/>
    </source>
</evidence>
<dbReference type="AlphaFoldDB" id="A0A329B492"/>
<organism evidence="2 3">
    <name type="scientific">Paraburkholderia bryophila</name>
    <dbReference type="NCBI Taxonomy" id="420952"/>
    <lineage>
        <taxon>Bacteria</taxon>
        <taxon>Pseudomonadati</taxon>
        <taxon>Pseudomonadota</taxon>
        <taxon>Betaproteobacteria</taxon>
        <taxon>Burkholderiales</taxon>
        <taxon>Burkholderiaceae</taxon>
        <taxon>Paraburkholderia</taxon>
    </lineage>
</organism>
<dbReference type="InterPro" id="IPR013597">
    <property type="entry name" value="Mat_intron_G2"/>
</dbReference>
<sequence length="101" mass="12107">ELMLSLARRIVDRRVLHLIQMWLECPAEETDKLNRTLRGWANYFKVGSDRRAYRALDNYTATRLRRWLRNKYKVRRSRGGSYPSSHLYGHFGLVRLTGPWL</sequence>